<evidence type="ECO:0000313" key="2">
    <source>
        <dbReference type="EMBL" id="QSP95001.1"/>
    </source>
</evidence>
<proteinExistence type="predicted"/>
<protein>
    <recommendedName>
        <fullName evidence="4">Rhomboid family intramembrane serine protease</fullName>
    </recommendedName>
</protein>
<name>A0ABX7MRL1_9GAMM</name>
<dbReference type="Proteomes" id="UP000663555">
    <property type="component" value="Chromosome"/>
</dbReference>
<sequence length="90" mass="9567">MIIDELAENPANAMCAAIAAIIFAYLGYNAVPDGSFNFLHLLGGLVGFFIGYIVGLFTLGLLGIAIGLGLLVGSGYFIFFICIPWLFDKS</sequence>
<evidence type="ECO:0000256" key="1">
    <source>
        <dbReference type="SAM" id="Phobius"/>
    </source>
</evidence>
<dbReference type="RefSeq" id="WP_206644208.1">
    <property type="nucleotide sequence ID" value="NZ_CP071247.1"/>
</dbReference>
<keyword evidence="1" id="KW-0812">Transmembrane</keyword>
<keyword evidence="1" id="KW-1133">Transmembrane helix</keyword>
<evidence type="ECO:0008006" key="4">
    <source>
        <dbReference type="Google" id="ProtNLM"/>
    </source>
</evidence>
<reference evidence="2 3" key="1">
    <citation type="submission" date="2021-03" db="EMBL/GenBank/DDBJ databases">
        <title>Genome sequencing of Marinobacter sp. LPB0319.</title>
        <authorList>
            <person name="Kim J."/>
        </authorList>
    </citation>
    <scope>NUCLEOTIDE SEQUENCE [LARGE SCALE GENOMIC DNA]</scope>
    <source>
        <strain evidence="2 3">LPB0319</strain>
    </source>
</reference>
<dbReference type="EMBL" id="CP071247">
    <property type="protein sequence ID" value="QSP95001.1"/>
    <property type="molecule type" value="Genomic_DNA"/>
</dbReference>
<gene>
    <name evidence="2" type="ORF">LPB19_00830</name>
</gene>
<evidence type="ECO:0000313" key="3">
    <source>
        <dbReference type="Proteomes" id="UP000663555"/>
    </source>
</evidence>
<feature type="transmembrane region" description="Helical" evidence="1">
    <location>
        <begin position="12"/>
        <end position="31"/>
    </location>
</feature>
<keyword evidence="3" id="KW-1185">Reference proteome</keyword>
<organism evidence="2 3">
    <name type="scientific">Marinobacter salinisoli</name>
    <dbReference type="NCBI Taxonomy" id="2769486"/>
    <lineage>
        <taxon>Bacteria</taxon>
        <taxon>Pseudomonadati</taxon>
        <taxon>Pseudomonadota</taxon>
        <taxon>Gammaproteobacteria</taxon>
        <taxon>Pseudomonadales</taxon>
        <taxon>Marinobacteraceae</taxon>
        <taxon>Marinobacter</taxon>
    </lineage>
</organism>
<keyword evidence="1" id="KW-0472">Membrane</keyword>
<accession>A0ABX7MRL1</accession>
<feature type="transmembrane region" description="Helical" evidence="1">
    <location>
        <begin position="37"/>
        <end position="57"/>
    </location>
</feature>
<feature type="transmembrane region" description="Helical" evidence="1">
    <location>
        <begin position="64"/>
        <end position="87"/>
    </location>
</feature>